<keyword evidence="3 7" id="KW-0805">Transcription regulation</keyword>
<keyword evidence="4 7" id="KW-0520">NAD</keyword>
<sequence>MPKRENISMSVIRRLPRYHRFLSHLREKGVTRISSTELSAKLGLTASQIRQDLNCFGGFGQQGYGYIVDQLCEEIGGILGLRNQYKAILIGAGNLGQAIASHMSFADDGFSLVGIFDSSPFKIGNRINGIEILDMEKLDAFCAREKPVMAVLCVPREAVSELSDHLCQLGIRSFWNFSHYDIAVKHPDAIVENVHLNDSLMTLCYQIHNASHQTAQVEKE</sequence>
<evidence type="ECO:0000256" key="7">
    <source>
        <dbReference type="HAMAP-Rule" id="MF_01131"/>
    </source>
</evidence>
<reference evidence="9" key="1">
    <citation type="submission" date="2020-10" db="EMBL/GenBank/DDBJ databases">
        <authorList>
            <person name="Gilroy R."/>
        </authorList>
    </citation>
    <scope>NUCLEOTIDE SEQUENCE</scope>
    <source>
        <strain evidence="9">ChiSxjej1B13-7958</strain>
    </source>
</reference>
<evidence type="ECO:0000256" key="4">
    <source>
        <dbReference type="ARBA" id="ARBA00023027"/>
    </source>
</evidence>
<dbReference type="InterPro" id="IPR022876">
    <property type="entry name" value="Tscrpt_rep_Rex"/>
</dbReference>
<proteinExistence type="inferred from homology"/>
<dbReference type="InterPro" id="IPR036390">
    <property type="entry name" value="WH_DNA-bd_sf"/>
</dbReference>
<dbReference type="PANTHER" id="PTHR35786:SF1">
    <property type="entry name" value="REDOX-SENSING TRANSCRIPTIONAL REPRESSOR REX 1"/>
    <property type="match status" value="1"/>
</dbReference>
<dbReference type="InterPro" id="IPR036291">
    <property type="entry name" value="NAD(P)-bd_dom_sf"/>
</dbReference>
<dbReference type="Proteomes" id="UP000824242">
    <property type="component" value="Unassembled WGS sequence"/>
</dbReference>
<dbReference type="NCBIfam" id="NF003990">
    <property type="entry name" value="PRK05472.1-4"/>
    <property type="match status" value="1"/>
</dbReference>
<accession>A0A9D1ALF4</accession>
<dbReference type="EMBL" id="DVGZ01000037">
    <property type="protein sequence ID" value="HIR46737.1"/>
    <property type="molecule type" value="Genomic_DNA"/>
</dbReference>
<dbReference type="Gene3D" id="3.40.50.720">
    <property type="entry name" value="NAD(P)-binding Rossmann-like Domain"/>
    <property type="match status" value="1"/>
</dbReference>
<dbReference type="InterPro" id="IPR003781">
    <property type="entry name" value="CoA-bd"/>
</dbReference>
<feature type="DNA-binding region" description="H-T-H motif" evidence="7">
    <location>
        <begin position="17"/>
        <end position="56"/>
    </location>
</feature>
<reference evidence="9" key="2">
    <citation type="journal article" date="2021" name="PeerJ">
        <title>Extensive microbial diversity within the chicken gut microbiome revealed by metagenomics and culture.</title>
        <authorList>
            <person name="Gilroy R."/>
            <person name="Ravi A."/>
            <person name="Getino M."/>
            <person name="Pursley I."/>
            <person name="Horton D.L."/>
            <person name="Alikhan N.F."/>
            <person name="Baker D."/>
            <person name="Gharbi K."/>
            <person name="Hall N."/>
            <person name="Watson M."/>
            <person name="Adriaenssens E.M."/>
            <person name="Foster-Nyarko E."/>
            <person name="Jarju S."/>
            <person name="Secka A."/>
            <person name="Antonio M."/>
            <person name="Oren A."/>
            <person name="Chaudhuri R.R."/>
            <person name="La Ragione R."/>
            <person name="Hildebrand F."/>
            <person name="Pallen M.J."/>
        </authorList>
    </citation>
    <scope>NUCLEOTIDE SEQUENCE</scope>
    <source>
        <strain evidence="9">ChiSxjej1B13-7958</strain>
    </source>
</reference>
<dbReference type="InterPro" id="IPR009718">
    <property type="entry name" value="Rex_DNA-bd_C_dom"/>
</dbReference>
<dbReference type="GO" id="GO:0045892">
    <property type="term" value="P:negative regulation of DNA-templated transcription"/>
    <property type="evidence" value="ECO:0007669"/>
    <property type="project" value="InterPro"/>
</dbReference>
<dbReference type="HAMAP" id="MF_01131">
    <property type="entry name" value="Rex"/>
    <property type="match status" value="1"/>
</dbReference>
<dbReference type="SUPFAM" id="SSF51735">
    <property type="entry name" value="NAD(P)-binding Rossmann-fold domains"/>
    <property type="match status" value="1"/>
</dbReference>
<feature type="binding site" evidence="7">
    <location>
        <begin position="91"/>
        <end position="96"/>
    </location>
    <ligand>
        <name>NAD(+)</name>
        <dbReference type="ChEBI" id="CHEBI:57540"/>
    </ligand>
</feature>
<evidence type="ECO:0000259" key="8">
    <source>
        <dbReference type="SMART" id="SM00881"/>
    </source>
</evidence>
<dbReference type="SUPFAM" id="SSF46785">
    <property type="entry name" value="Winged helix' DNA-binding domain"/>
    <property type="match status" value="1"/>
</dbReference>
<dbReference type="GO" id="GO:0051775">
    <property type="term" value="P:response to redox state"/>
    <property type="evidence" value="ECO:0007669"/>
    <property type="project" value="InterPro"/>
</dbReference>
<gene>
    <name evidence="7" type="primary">rex</name>
    <name evidence="9" type="ORF">IAB89_03615</name>
</gene>
<dbReference type="AlphaFoldDB" id="A0A9D1ALF4"/>
<dbReference type="Gene3D" id="1.10.10.10">
    <property type="entry name" value="Winged helix-like DNA-binding domain superfamily/Winged helix DNA-binding domain"/>
    <property type="match status" value="1"/>
</dbReference>
<dbReference type="SMART" id="SM00881">
    <property type="entry name" value="CoA_binding"/>
    <property type="match status" value="1"/>
</dbReference>
<keyword evidence="6 7" id="KW-0804">Transcription</keyword>
<dbReference type="PANTHER" id="PTHR35786">
    <property type="entry name" value="REDOX-SENSING TRANSCRIPTIONAL REPRESSOR REX"/>
    <property type="match status" value="1"/>
</dbReference>
<evidence type="ECO:0000313" key="10">
    <source>
        <dbReference type="Proteomes" id="UP000824242"/>
    </source>
</evidence>
<evidence type="ECO:0000256" key="2">
    <source>
        <dbReference type="ARBA" id="ARBA00022491"/>
    </source>
</evidence>
<dbReference type="GO" id="GO:0003700">
    <property type="term" value="F:DNA-binding transcription factor activity"/>
    <property type="evidence" value="ECO:0007669"/>
    <property type="project" value="UniProtKB-UniRule"/>
</dbReference>
<comment type="caution">
    <text evidence="9">The sequence shown here is derived from an EMBL/GenBank/DDBJ whole genome shotgun (WGS) entry which is preliminary data.</text>
</comment>
<dbReference type="NCBIfam" id="NF003994">
    <property type="entry name" value="PRK05472.2-3"/>
    <property type="match status" value="1"/>
</dbReference>
<comment type="function">
    <text evidence="7">Modulates transcription in response to changes in cellular NADH/NAD(+) redox state.</text>
</comment>
<comment type="subunit">
    <text evidence="7">Homodimer.</text>
</comment>
<keyword evidence="2 7" id="KW-0678">Repressor</keyword>
<evidence type="ECO:0000256" key="6">
    <source>
        <dbReference type="ARBA" id="ARBA00023163"/>
    </source>
</evidence>
<evidence type="ECO:0000256" key="1">
    <source>
        <dbReference type="ARBA" id="ARBA00022490"/>
    </source>
</evidence>
<protein>
    <recommendedName>
        <fullName evidence="7">Redox-sensing transcriptional repressor Rex</fullName>
    </recommendedName>
</protein>
<keyword evidence="1 7" id="KW-0963">Cytoplasm</keyword>
<name>A0A9D1ALF4_9FIRM</name>
<dbReference type="NCBIfam" id="NF003996">
    <property type="entry name" value="PRK05472.2-5"/>
    <property type="match status" value="1"/>
</dbReference>
<feature type="domain" description="CoA-binding" evidence="8">
    <location>
        <begin position="81"/>
        <end position="181"/>
    </location>
</feature>
<dbReference type="NCBIfam" id="NF003995">
    <property type="entry name" value="PRK05472.2-4"/>
    <property type="match status" value="1"/>
</dbReference>
<keyword evidence="5 7" id="KW-0238">DNA-binding</keyword>
<organism evidence="9 10">
    <name type="scientific">Candidatus Caccousia avicola</name>
    <dbReference type="NCBI Taxonomy" id="2840721"/>
    <lineage>
        <taxon>Bacteria</taxon>
        <taxon>Bacillati</taxon>
        <taxon>Bacillota</taxon>
        <taxon>Clostridia</taxon>
        <taxon>Eubacteriales</taxon>
        <taxon>Oscillospiraceae</taxon>
        <taxon>Oscillospiraceae incertae sedis</taxon>
        <taxon>Candidatus Caccousia</taxon>
    </lineage>
</organism>
<comment type="subcellular location">
    <subcellularLocation>
        <location evidence="7">Cytoplasm</location>
    </subcellularLocation>
</comment>
<evidence type="ECO:0000256" key="5">
    <source>
        <dbReference type="ARBA" id="ARBA00023125"/>
    </source>
</evidence>
<dbReference type="InterPro" id="IPR036388">
    <property type="entry name" value="WH-like_DNA-bd_sf"/>
</dbReference>
<comment type="similarity">
    <text evidence="7">Belongs to the transcriptional regulatory Rex family.</text>
</comment>
<dbReference type="GO" id="GO:0003677">
    <property type="term" value="F:DNA binding"/>
    <property type="evidence" value="ECO:0007669"/>
    <property type="project" value="UniProtKB-UniRule"/>
</dbReference>
<dbReference type="Pfam" id="PF02629">
    <property type="entry name" value="CoA_binding"/>
    <property type="match status" value="1"/>
</dbReference>
<evidence type="ECO:0000256" key="3">
    <source>
        <dbReference type="ARBA" id="ARBA00023015"/>
    </source>
</evidence>
<dbReference type="GO" id="GO:0005737">
    <property type="term" value="C:cytoplasm"/>
    <property type="evidence" value="ECO:0007669"/>
    <property type="project" value="UniProtKB-SubCell"/>
</dbReference>
<evidence type="ECO:0000313" key="9">
    <source>
        <dbReference type="EMBL" id="HIR46737.1"/>
    </source>
</evidence>
<dbReference type="Pfam" id="PF06971">
    <property type="entry name" value="Put_DNA-bind_N"/>
    <property type="match status" value="1"/>
</dbReference>